<gene>
    <name evidence="2" type="ORF">Srubr_57070</name>
</gene>
<accession>A0ABQ3RJ36</accession>
<reference evidence="3" key="1">
    <citation type="submission" date="2023-07" db="EMBL/GenBank/DDBJ databases">
        <title>Whole genome shotgun sequence of Streptomyces achromogenes subsp. rubradiris NBRC 14000.</title>
        <authorList>
            <person name="Komaki H."/>
            <person name="Tamura T."/>
        </authorList>
    </citation>
    <scope>NUCLEOTIDE SEQUENCE [LARGE SCALE GENOMIC DNA]</scope>
    <source>
        <strain evidence="3">NBRC 14000</strain>
    </source>
</reference>
<dbReference type="EMBL" id="BNEA01000015">
    <property type="protein sequence ID" value="GHI55861.1"/>
    <property type="molecule type" value="Genomic_DNA"/>
</dbReference>
<sequence>MPVIPAGGSGVRAHPFDGLLAEAFDGVDGLGAARQEQGRGEERGRAPQVPHR</sequence>
<evidence type="ECO:0000313" key="3">
    <source>
        <dbReference type="Proteomes" id="UP000646738"/>
    </source>
</evidence>
<organism evidence="2 3">
    <name type="scientific">Streptomyces rubradiris</name>
    <name type="common">Streptomyces achromogenes subsp. rubradiris</name>
    <dbReference type="NCBI Taxonomy" id="285531"/>
    <lineage>
        <taxon>Bacteria</taxon>
        <taxon>Bacillati</taxon>
        <taxon>Actinomycetota</taxon>
        <taxon>Actinomycetes</taxon>
        <taxon>Kitasatosporales</taxon>
        <taxon>Streptomycetaceae</taxon>
        <taxon>Streptomyces</taxon>
    </lineage>
</organism>
<proteinExistence type="predicted"/>
<name>A0ABQ3RJ36_STRRR</name>
<feature type="region of interest" description="Disordered" evidence="1">
    <location>
        <begin position="30"/>
        <end position="52"/>
    </location>
</feature>
<keyword evidence="3" id="KW-1185">Reference proteome</keyword>
<feature type="compositionally biased region" description="Basic and acidic residues" evidence="1">
    <location>
        <begin position="36"/>
        <end position="45"/>
    </location>
</feature>
<evidence type="ECO:0000256" key="1">
    <source>
        <dbReference type="SAM" id="MobiDB-lite"/>
    </source>
</evidence>
<protein>
    <submittedName>
        <fullName evidence="2">Uncharacterized protein</fullName>
    </submittedName>
</protein>
<evidence type="ECO:0000313" key="2">
    <source>
        <dbReference type="EMBL" id="GHI55861.1"/>
    </source>
</evidence>
<comment type="caution">
    <text evidence="2">The sequence shown here is derived from an EMBL/GenBank/DDBJ whole genome shotgun (WGS) entry which is preliminary data.</text>
</comment>
<dbReference type="Proteomes" id="UP000646738">
    <property type="component" value="Unassembled WGS sequence"/>
</dbReference>